<dbReference type="Pfam" id="PF00307">
    <property type="entry name" value="CH"/>
    <property type="match status" value="1"/>
</dbReference>
<dbReference type="Gene3D" id="1.10.418.10">
    <property type="entry name" value="Calponin-like domain"/>
    <property type="match status" value="2"/>
</dbReference>
<dbReference type="GO" id="GO:0005884">
    <property type="term" value="C:actin filament"/>
    <property type="evidence" value="ECO:0007669"/>
    <property type="project" value="TreeGrafter"/>
</dbReference>
<dbReference type="GO" id="GO:0051015">
    <property type="term" value="F:actin filament binding"/>
    <property type="evidence" value="ECO:0007669"/>
    <property type="project" value="InterPro"/>
</dbReference>
<dbReference type="PANTHER" id="PTHR19961:SF18">
    <property type="entry name" value="FI19014P1"/>
    <property type="match status" value="1"/>
</dbReference>
<dbReference type="EMBL" id="ASPP01001889">
    <property type="protein sequence ID" value="ETO35178.1"/>
    <property type="molecule type" value="Genomic_DNA"/>
</dbReference>
<dbReference type="GO" id="GO:0051017">
    <property type="term" value="P:actin filament bundle assembly"/>
    <property type="evidence" value="ECO:0007669"/>
    <property type="project" value="InterPro"/>
</dbReference>
<dbReference type="InterPro" id="IPR039959">
    <property type="entry name" value="Fimbrin/Plastin"/>
</dbReference>
<evidence type="ECO:0000256" key="3">
    <source>
        <dbReference type="SAM" id="MobiDB-lite"/>
    </source>
</evidence>
<comment type="caution">
    <text evidence="5">The sequence shown here is derived from an EMBL/GenBank/DDBJ whole genome shotgun (WGS) entry which is preliminary data.</text>
</comment>
<evidence type="ECO:0000313" key="6">
    <source>
        <dbReference type="Proteomes" id="UP000023152"/>
    </source>
</evidence>
<protein>
    <recommendedName>
        <fullName evidence="4">Calponin-homology (CH) domain-containing protein</fullName>
    </recommendedName>
</protein>
<dbReference type="PANTHER" id="PTHR19961">
    <property type="entry name" value="FIMBRIN/PLASTIN"/>
    <property type="match status" value="1"/>
</dbReference>
<organism evidence="5 6">
    <name type="scientific">Reticulomyxa filosa</name>
    <dbReference type="NCBI Taxonomy" id="46433"/>
    <lineage>
        <taxon>Eukaryota</taxon>
        <taxon>Sar</taxon>
        <taxon>Rhizaria</taxon>
        <taxon>Retaria</taxon>
        <taxon>Foraminifera</taxon>
        <taxon>Monothalamids</taxon>
        <taxon>Reticulomyxidae</taxon>
        <taxon>Reticulomyxa</taxon>
    </lineage>
</organism>
<dbReference type="AlphaFoldDB" id="X6PAL9"/>
<proteinExistence type="predicted"/>
<feature type="domain" description="Calponin-homology (CH)" evidence="4">
    <location>
        <begin position="1"/>
        <end position="88"/>
    </location>
</feature>
<feature type="compositionally biased region" description="Basic and acidic residues" evidence="3">
    <location>
        <begin position="259"/>
        <end position="269"/>
    </location>
</feature>
<accession>X6PAL9</accession>
<feature type="compositionally biased region" description="Low complexity" evidence="3">
    <location>
        <begin position="273"/>
        <end position="282"/>
    </location>
</feature>
<sequence length="292" mass="33261">MYMKGDSMNGILLLKILDRIHPGCVNWMKVKVAPKNKWDYVLNCNLVIGIISKEPYDLKTTNIGGVDIAEGKLKAILSVAGQIQRYFMIKTLKELKFADKYVTDDQIRDWSNSITLQSPYRFSQPIKKWNERSLSTGLYFFDLLAVLDTTKTLIDPLQVYTDFTLNEDMGIDEGVLIEKKISNISAVITLTRKLGGILFVHIQDLIEAKSQGTLTIVATILAVGLRMGNFSRSFEQRMSTYPKDSYQSRYTKTLTEKLEITQERPRDSTNSRNDGNPIINIDNDNDKKEAEE</sequence>
<keyword evidence="1" id="KW-0677">Repeat</keyword>
<dbReference type="GO" id="GO:0005737">
    <property type="term" value="C:cytoplasm"/>
    <property type="evidence" value="ECO:0007669"/>
    <property type="project" value="TreeGrafter"/>
</dbReference>
<dbReference type="InterPro" id="IPR001715">
    <property type="entry name" value="CH_dom"/>
</dbReference>
<dbReference type="SUPFAM" id="SSF47576">
    <property type="entry name" value="Calponin-homology domain, CH-domain"/>
    <property type="match status" value="1"/>
</dbReference>
<evidence type="ECO:0000259" key="4">
    <source>
        <dbReference type="PROSITE" id="PS50021"/>
    </source>
</evidence>
<name>X6PAL9_RETFI</name>
<evidence type="ECO:0000256" key="2">
    <source>
        <dbReference type="ARBA" id="ARBA00023203"/>
    </source>
</evidence>
<gene>
    <name evidence="5" type="ORF">RFI_01896</name>
</gene>
<evidence type="ECO:0000256" key="1">
    <source>
        <dbReference type="ARBA" id="ARBA00022737"/>
    </source>
</evidence>
<feature type="region of interest" description="Disordered" evidence="3">
    <location>
        <begin position="259"/>
        <end position="292"/>
    </location>
</feature>
<keyword evidence="6" id="KW-1185">Reference proteome</keyword>
<dbReference type="GO" id="GO:0032432">
    <property type="term" value="C:actin filament bundle"/>
    <property type="evidence" value="ECO:0007669"/>
    <property type="project" value="TreeGrafter"/>
</dbReference>
<dbReference type="OrthoDB" id="431378at2759"/>
<dbReference type="PROSITE" id="PS50021">
    <property type="entry name" value="CH"/>
    <property type="match status" value="1"/>
</dbReference>
<reference evidence="5 6" key="1">
    <citation type="journal article" date="2013" name="Curr. Biol.">
        <title>The Genome of the Foraminiferan Reticulomyxa filosa.</title>
        <authorList>
            <person name="Glockner G."/>
            <person name="Hulsmann N."/>
            <person name="Schleicher M."/>
            <person name="Noegel A.A."/>
            <person name="Eichinger L."/>
            <person name="Gallinger C."/>
            <person name="Pawlowski J."/>
            <person name="Sierra R."/>
            <person name="Euteneuer U."/>
            <person name="Pillet L."/>
            <person name="Moustafa A."/>
            <person name="Platzer M."/>
            <person name="Groth M."/>
            <person name="Szafranski K."/>
            <person name="Schliwa M."/>
        </authorList>
    </citation>
    <scope>NUCLEOTIDE SEQUENCE [LARGE SCALE GENOMIC DNA]</scope>
</reference>
<dbReference type="GO" id="GO:0051639">
    <property type="term" value="P:actin filament network formation"/>
    <property type="evidence" value="ECO:0007669"/>
    <property type="project" value="TreeGrafter"/>
</dbReference>
<dbReference type="InterPro" id="IPR036872">
    <property type="entry name" value="CH_dom_sf"/>
</dbReference>
<dbReference type="Proteomes" id="UP000023152">
    <property type="component" value="Unassembled WGS sequence"/>
</dbReference>
<evidence type="ECO:0000313" key="5">
    <source>
        <dbReference type="EMBL" id="ETO35178.1"/>
    </source>
</evidence>
<keyword evidence="2" id="KW-0009">Actin-binding</keyword>